<feature type="compositionally biased region" description="Basic and acidic residues" evidence="1">
    <location>
        <begin position="35"/>
        <end position="45"/>
    </location>
</feature>
<evidence type="ECO:0000313" key="3">
    <source>
        <dbReference type="Proteomes" id="UP000466442"/>
    </source>
</evidence>
<name>A0A6A4JPC2_APOLU</name>
<sequence>MGDHQTPGRYWKSRGEKLLALIPKPGIDSDNEGIDNEREDEKPEETFGQDEFECWTEEQLEAGIEDLFRTISSIDIADDDEPHLEVPDAPDIQEPGRQSLLLAPAFL</sequence>
<evidence type="ECO:0000256" key="1">
    <source>
        <dbReference type="SAM" id="MobiDB-lite"/>
    </source>
</evidence>
<reference evidence="2" key="1">
    <citation type="journal article" date="2021" name="Mol. Ecol. Resour.">
        <title>Apolygus lucorum genome provides insights into omnivorousness and mesophyll feeding.</title>
        <authorList>
            <person name="Liu Y."/>
            <person name="Liu H."/>
            <person name="Wang H."/>
            <person name="Huang T."/>
            <person name="Liu B."/>
            <person name="Yang B."/>
            <person name="Yin L."/>
            <person name="Li B."/>
            <person name="Zhang Y."/>
            <person name="Zhang S."/>
            <person name="Jiang F."/>
            <person name="Zhang X."/>
            <person name="Ren Y."/>
            <person name="Wang B."/>
            <person name="Wang S."/>
            <person name="Lu Y."/>
            <person name="Wu K."/>
            <person name="Fan W."/>
            <person name="Wang G."/>
        </authorList>
    </citation>
    <scope>NUCLEOTIDE SEQUENCE</scope>
    <source>
        <strain evidence="2">12Hb</strain>
    </source>
</reference>
<proteinExistence type="predicted"/>
<keyword evidence="3" id="KW-1185">Reference proteome</keyword>
<accession>A0A6A4JPC2</accession>
<dbReference type="AlphaFoldDB" id="A0A6A4JPC2"/>
<dbReference type="Proteomes" id="UP000466442">
    <property type="component" value="Unassembled WGS sequence"/>
</dbReference>
<feature type="region of interest" description="Disordered" evidence="1">
    <location>
        <begin position="22"/>
        <end position="48"/>
    </location>
</feature>
<dbReference type="EMBL" id="WIXP02000007">
    <property type="protein sequence ID" value="KAF6208669.1"/>
    <property type="molecule type" value="Genomic_DNA"/>
</dbReference>
<protein>
    <submittedName>
        <fullName evidence="2">Uncharacterized protein</fullName>
    </submittedName>
</protein>
<organism evidence="2 3">
    <name type="scientific">Apolygus lucorum</name>
    <name type="common">Small green plant bug</name>
    <name type="synonym">Lygocoris lucorum</name>
    <dbReference type="NCBI Taxonomy" id="248454"/>
    <lineage>
        <taxon>Eukaryota</taxon>
        <taxon>Metazoa</taxon>
        <taxon>Ecdysozoa</taxon>
        <taxon>Arthropoda</taxon>
        <taxon>Hexapoda</taxon>
        <taxon>Insecta</taxon>
        <taxon>Pterygota</taxon>
        <taxon>Neoptera</taxon>
        <taxon>Paraneoptera</taxon>
        <taxon>Hemiptera</taxon>
        <taxon>Heteroptera</taxon>
        <taxon>Panheteroptera</taxon>
        <taxon>Cimicomorpha</taxon>
        <taxon>Miridae</taxon>
        <taxon>Mirini</taxon>
        <taxon>Apolygus</taxon>
    </lineage>
</organism>
<comment type="caution">
    <text evidence="2">The sequence shown here is derived from an EMBL/GenBank/DDBJ whole genome shotgun (WGS) entry which is preliminary data.</text>
</comment>
<evidence type="ECO:0000313" key="2">
    <source>
        <dbReference type="EMBL" id="KAF6208669.1"/>
    </source>
</evidence>
<gene>
    <name evidence="2" type="ORF">GE061_017127</name>
</gene>